<accession>A0A225UW97</accession>
<reference evidence="3" key="1">
    <citation type="submission" date="2017-03" db="EMBL/GenBank/DDBJ databases">
        <title>Phytopthora megakarya and P. palmivora, two closely related causual agents of cacao black pod achieved similar genome size and gene model numbers by different mechanisms.</title>
        <authorList>
            <person name="Ali S."/>
            <person name="Shao J."/>
            <person name="Larry D.J."/>
            <person name="Kronmiller B."/>
            <person name="Shen D."/>
            <person name="Strem M.D."/>
            <person name="Melnick R.L."/>
            <person name="Guiltinan M.J."/>
            <person name="Tyler B.M."/>
            <person name="Meinhardt L.W."/>
            <person name="Bailey B.A."/>
        </authorList>
    </citation>
    <scope>NUCLEOTIDE SEQUENCE [LARGE SCALE GENOMIC DNA]</scope>
    <source>
        <strain evidence="3">zdho120</strain>
    </source>
</reference>
<dbReference type="PANTHER" id="PTHR22893">
    <property type="entry name" value="NADH OXIDOREDUCTASE-RELATED"/>
    <property type="match status" value="1"/>
</dbReference>
<evidence type="ECO:0000259" key="1">
    <source>
        <dbReference type="Pfam" id="PF00724"/>
    </source>
</evidence>
<comment type="caution">
    <text evidence="2">The sequence shown here is derived from an EMBL/GenBank/DDBJ whole genome shotgun (WGS) entry which is preliminary data.</text>
</comment>
<dbReference type="AlphaFoldDB" id="A0A225UW97"/>
<evidence type="ECO:0000313" key="2">
    <source>
        <dbReference type="EMBL" id="OWY97364.1"/>
    </source>
</evidence>
<dbReference type="EMBL" id="NBNE01010542">
    <property type="protein sequence ID" value="OWY97364.1"/>
    <property type="molecule type" value="Genomic_DNA"/>
</dbReference>
<evidence type="ECO:0000313" key="3">
    <source>
        <dbReference type="Proteomes" id="UP000198211"/>
    </source>
</evidence>
<dbReference type="GO" id="GO:0010181">
    <property type="term" value="F:FMN binding"/>
    <property type="evidence" value="ECO:0007669"/>
    <property type="project" value="InterPro"/>
</dbReference>
<gene>
    <name evidence="2" type="ORF">PHMEG_00032122</name>
</gene>
<dbReference type="STRING" id="4795.A0A225UW97"/>
<dbReference type="PANTHER" id="PTHR22893:SF91">
    <property type="entry name" value="NADPH DEHYDROGENASE 2-RELATED"/>
    <property type="match status" value="1"/>
</dbReference>
<proteinExistence type="predicted"/>
<name>A0A225UW97_9STRA</name>
<dbReference type="GO" id="GO:0016491">
    <property type="term" value="F:oxidoreductase activity"/>
    <property type="evidence" value="ECO:0007669"/>
    <property type="project" value="InterPro"/>
</dbReference>
<dbReference type="InterPro" id="IPR013785">
    <property type="entry name" value="Aldolase_TIM"/>
</dbReference>
<feature type="non-terminal residue" evidence="2">
    <location>
        <position position="1"/>
    </location>
</feature>
<protein>
    <submittedName>
        <fullName evidence="2">12-oxophytodienoate reductase</fullName>
    </submittedName>
</protein>
<dbReference type="Gene3D" id="3.20.20.70">
    <property type="entry name" value="Aldolase class I"/>
    <property type="match status" value="1"/>
</dbReference>
<feature type="domain" description="NADH:flavin oxidoreductase/NADH oxidase N-terminal" evidence="1">
    <location>
        <begin position="3"/>
        <end position="48"/>
    </location>
</feature>
<sequence>MFKGVVIANNNYTRDIAEGAIRSGAADLVGFGRPYISNPDLAERFQNDWPIEPLAGHEVYYNPKLQGKYYNDYPAYTVQDGLHN</sequence>
<dbReference type="InterPro" id="IPR045247">
    <property type="entry name" value="Oye-like"/>
</dbReference>
<dbReference type="Pfam" id="PF00724">
    <property type="entry name" value="Oxidored_FMN"/>
    <property type="match status" value="1"/>
</dbReference>
<organism evidence="2 3">
    <name type="scientific">Phytophthora megakarya</name>
    <dbReference type="NCBI Taxonomy" id="4795"/>
    <lineage>
        <taxon>Eukaryota</taxon>
        <taxon>Sar</taxon>
        <taxon>Stramenopiles</taxon>
        <taxon>Oomycota</taxon>
        <taxon>Peronosporomycetes</taxon>
        <taxon>Peronosporales</taxon>
        <taxon>Peronosporaceae</taxon>
        <taxon>Phytophthora</taxon>
    </lineage>
</organism>
<keyword evidence="3" id="KW-1185">Reference proteome</keyword>
<dbReference type="InterPro" id="IPR001155">
    <property type="entry name" value="OxRdtase_FMN_N"/>
</dbReference>
<dbReference type="SUPFAM" id="SSF51395">
    <property type="entry name" value="FMN-linked oxidoreductases"/>
    <property type="match status" value="1"/>
</dbReference>
<dbReference type="Proteomes" id="UP000198211">
    <property type="component" value="Unassembled WGS sequence"/>
</dbReference>
<dbReference type="OrthoDB" id="1663137at2759"/>